<evidence type="ECO:0000259" key="9">
    <source>
        <dbReference type="PROSITE" id="PS50928"/>
    </source>
</evidence>
<dbReference type="PANTHER" id="PTHR30151">
    <property type="entry name" value="ALKANE SULFONATE ABC TRANSPORTER-RELATED, MEMBRANE SUBUNIT"/>
    <property type="match status" value="1"/>
</dbReference>
<feature type="compositionally biased region" description="Basic and acidic residues" evidence="8">
    <location>
        <begin position="70"/>
        <end position="82"/>
    </location>
</feature>
<feature type="domain" description="ABC transmembrane type-1" evidence="9">
    <location>
        <begin position="160"/>
        <end position="344"/>
    </location>
</feature>
<keyword evidence="3" id="KW-1003">Cell membrane</keyword>
<dbReference type="RefSeq" id="WP_122935793.1">
    <property type="nucleotide sequence ID" value="NZ_JBHSNT010000060.1"/>
</dbReference>
<dbReference type="GO" id="GO:0055085">
    <property type="term" value="P:transmembrane transport"/>
    <property type="evidence" value="ECO:0007669"/>
    <property type="project" value="InterPro"/>
</dbReference>
<dbReference type="GO" id="GO:0005886">
    <property type="term" value="C:plasma membrane"/>
    <property type="evidence" value="ECO:0007669"/>
    <property type="project" value="UniProtKB-SubCell"/>
</dbReference>
<dbReference type="SUPFAM" id="SSF161098">
    <property type="entry name" value="MetI-like"/>
    <property type="match status" value="1"/>
</dbReference>
<dbReference type="Gene3D" id="1.10.3720.10">
    <property type="entry name" value="MetI-like"/>
    <property type="match status" value="1"/>
</dbReference>
<feature type="transmembrane region" description="Helical" evidence="7">
    <location>
        <begin position="326"/>
        <end position="346"/>
    </location>
</feature>
<keyword evidence="2 7" id="KW-0813">Transport</keyword>
<keyword evidence="6 7" id="KW-0472">Membrane</keyword>
<keyword evidence="4 7" id="KW-0812">Transmembrane</keyword>
<dbReference type="OrthoDB" id="9796361at2"/>
<evidence type="ECO:0000256" key="5">
    <source>
        <dbReference type="ARBA" id="ARBA00022989"/>
    </source>
</evidence>
<gene>
    <name evidence="10" type="ORF">EDM22_04085</name>
</gene>
<dbReference type="InterPro" id="IPR035906">
    <property type="entry name" value="MetI-like_sf"/>
</dbReference>
<feature type="transmembrane region" description="Helical" evidence="7">
    <location>
        <begin position="168"/>
        <end position="186"/>
    </location>
</feature>
<dbReference type="CDD" id="cd06261">
    <property type="entry name" value="TM_PBP2"/>
    <property type="match status" value="1"/>
</dbReference>
<name>A0A3M8AJ51_9MICO</name>
<keyword evidence="11" id="KW-1185">Reference proteome</keyword>
<evidence type="ECO:0000256" key="2">
    <source>
        <dbReference type="ARBA" id="ARBA00022448"/>
    </source>
</evidence>
<feature type="transmembrane region" description="Helical" evidence="7">
    <location>
        <begin position="294"/>
        <end position="314"/>
    </location>
</feature>
<evidence type="ECO:0000256" key="1">
    <source>
        <dbReference type="ARBA" id="ARBA00004651"/>
    </source>
</evidence>
<evidence type="ECO:0000256" key="8">
    <source>
        <dbReference type="SAM" id="MobiDB-lite"/>
    </source>
</evidence>
<dbReference type="AlphaFoldDB" id="A0A3M8AJ51"/>
<proteinExistence type="inferred from homology"/>
<reference evidence="10 11" key="1">
    <citation type="submission" date="2018-10" db="EMBL/GenBank/DDBJ databases">
        <title>Isolation, diversity and antibacterial activity of antinobacteria from the wheat rhizosphere soil.</title>
        <authorList>
            <person name="Sun T."/>
        </authorList>
    </citation>
    <scope>NUCLEOTIDE SEQUENCE [LARGE SCALE GENOMIC DNA]</scope>
    <source>
        <strain evidence="10 11">SJ-23</strain>
    </source>
</reference>
<feature type="transmembrane region" description="Helical" evidence="7">
    <location>
        <begin position="225"/>
        <end position="246"/>
    </location>
</feature>
<dbReference type="InterPro" id="IPR000515">
    <property type="entry name" value="MetI-like"/>
</dbReference>
<keyword evidence="5 7" id="KW-1133">Transmembrane helix</keyword>
<dbReference type="Proteomes" id="UP000275048">
    <property type="component" value="Unassembled WGS sequence"/>
</dbReference>
<dbReference type="PROSITE" id="PS50928">
    <property type="entry name" value="ABC_TM1"/>
    <property type="match status" value="1"/>
</dbReference>
<comment type="caution">
    <text evidence="10">The sequence shown here is derived from an EMBL/GenBank/DDBJ whole genome shotgun (WGS) entry which is preliminary data.</text>
</comment>
<evidence type="ECO:0000256" key="6">
    <source>
        <dbReference type="ARBA" id="ARBA00023136"/>
    </source>
</evidence>
<evidence type="ECO:0000256" key="4">
    <source>
        <dbReference type="ARBA" id="ARBA00022692"/>
    </source>
</evidence>
<comment type="similarity">
    <text evidence="7">Belongs to the binding-protein-dependent transport system permease family.</text>
</comment>
<comment type="subcellular location">
    <subcellularLocation>
        <location evidence="1 7">Cell membrane</location>
        <topology evidence="1 7">Multi-pass membrane protein</topology>
    </subcellularLocation>
</comment>
<feature type="region of interest" description="Disordered" evidence="8">
    <location>
        <begin position="1"/>
        <end position="82"/>
    </location>
</feature>
<organism evidence="10 11">
    <name type="scientific">Agromyces tardus</name>
    <dbReference type="NCBI Taxonomy" id="2583849"/>
    <lineage>
        <taxon>Bacteria</taxon>
        <taxon>Bacillati</taxon>
        <taxon>Actinomycetota</taxon>
        <taxon>Actinomycetes</taxon>
        <taxon>Micrococcales</taxon>
        <taxon>Microbacteriaceae</taxon>
        <taxon>Agromyces</taxon>
    </lineage>
</organism>
<feature type="transmembrane region" description="Helical" evidence="7">
    <location>
        <begin position="198"/>
        <end position="219"/>
    </location>
</feature>
<evidence type="ECO:0000256" key="7">
    <source>
        <dbReference type="RuleBase" id="RU363032"/>
    </source>
</evidence>
<dbReference type="Pfam" id="PF00528">
    <property type="entry name" value="BPD_transp_1"/>
    <property type="match status" value="1"/>
</dbReference>
<evidence type="ECO:0000256" key="3">
    <source>
        <dbReference type="ARBA" id="ARBA00022475"/>
    </source>
</evidence>
<evidence type="ECO:0000313" key="10">
    <source>
        <dbReference type="EMBL" id="RNB51224.1"/>
    </source>
</evidence>
<feature type="transmembrane region" description="Helical" evidence="7">
    <location>
        <begin position="106"/>
        <end position="126"/>
    </location>
</feature>
<dbReference type="EMBL" id="RHHB01000004">
    <property type="protein sequence ID" value="RNB51224.1"/>
    <property type="molecule type" value="Genomic_DNA"/>
</dbReference>
<protein>
    <submittedName>
        <fullName evidence="10">ABC transporter permease</fullName>
    </submittedName>
</protein>
<evidence type="ECO:0000313" key="11">
    <source>
        <dbReference type="Proteomes" id="UP000275048"/>
    </source>
</evidence>
<dbReference type="PANTHER" id="PTHR30151:SF40">
    <property type="entry name" value="TRANSPORT SYSTEM INTEGRAL MEMBRANE PROTEIN"/>
    <property type="match status" value="1"/>
</dbReference>
<sequence length="363" mass="37957">MPHDILPTTAGRVASAGERIETQPAGRVAPEARIETQPAGRVAPEARIETQPAGGLDTPLRGSSTDEGETSPRPKGKSDDLRALESGLDALQTDARTRRPWWRRTLAGALPPIVLVVLLIAAWQAYTVIAAPRPDLAPGPLDVAAALGQSWEDGRLQLAIATSLERGILGFLIAIAIGTPLGLLLAEWGLLRRALGPLLSGLQVLPSVAWVPAAIIWFGLSDATVYFVVLMGAVPSIANGLVAGIAQVPPQLRRVGTVLGASRWQLATSVVVPAALPGYVAGLKQGWAFSWRSLMAAEIIAFGGTIGFGLGSMLQQSRDLADLAGALGTILVILTIGVIIELLVFAPIERGLLRRRGLTGASA</sequence>
<accession>A0A3M8AJ51</accession>